<proteinExistence type="predicted"/>
<evidence type="ECO:0000313" key="2">
    <source>
        <dbReference type="Proteomes" id="UP000567922"/>
    </source>
</evidence>
<gene>
    <name evidence="1" type="ORF">FHU29_003444</name>
</gene>
<dbReference type="OrthoDB" id="4618372at2"/>
<comment type="caution">
    <text evidence="1">The sequence shown here is derived from an EMBL/GenBank/DDBJ whole genome shotgun (WGS) entry which is preliminary data.</text>
</comment>
<dbReference type="RefSeq" id="WP_064439262.1">
    <property type="nucleotide sequence ID" value="NZ_BDDI01000004.1"/>
</dbReference>
<dbReference type="Proteomes" id="UP000567922">
    <property type="component" value="Unassembled WGS sequence"/>
</dbReference>
<name>A0A839RQA1_9ACTN</name>
<organism evidence="1 2">
    <name type="scientific">Hoyosella altamirensis</name>
    <dbReference type="NCBI Taxonomy" id="616997"/>
    <lineage>
        <taxon>Bacteria</taxon>
        <taxon>Bacillati</taxon>
        <taxon>Actinomycetota</taxon>
        <taxon>Actinomycetes</taxon>
        <taxon>Mycobacteriales</taxon>
        <taxon>Hoyosellaceae</taxon>
        <taxon>Hoyosella</taxon>
    </lineage>
</organism>
<dbReference type="EMBL" id="JACHWS010000003">
    <property type="protein sequence ID" value="MBB3038975.1"/>
    <property type="molecule type" value="Genomic_DNA"/>
</dbReference>
<dbReference type="AlphaFoldDB" id="A0A839RQA1"/>
<keyword evidence="2" id="KW-1185">Reference proteome</keyword>
<reference evidence="1 2" key="1">
    <citation type="submission" date="2020-08" db="EMBL/GenBank/DDBJ databases">
        <title>Sequencing the genomes of 1000 actinobacteria strains.</title>
        <authorList>
            <person name="Klenk H.-P."/>
        </authorList>
    </citation>
    <scope>NUCLEOTIDE SEQUENCE [LARGE SCALE GENOMIC DNA]</scope>
    <source>
        <strain evidence="1 2">DSM 45258</strain>
    </source>
</reference>
<protein>
    <submittedName>
        <fullName evidence="1">Uncharacterized protein</fullName>
    </submittedName>
</protein>
<accession>A0A839RQA1</accession>
<sequence>MEVLVSLVALVVALVALVIAHRDHRLARTKGGGHGLSVTLNIGTSYVTPNASGQPVERKSATLRLRADGPGVWHDLSVYIGTLQTPVFKAVRYDCHSAPWQWEVRLVKSDYENAWYMVTWLAPHLEGLRSEAMRSRIDGTMQAENWYWHNFYRLRLWYNAQKFVPRRCKPLPLGGWRTVKETRVPSHQGPKIPEYHITPHGPL</sequence>
<evidence type="ECO:0000313" key="1">
    <source>
        <dbReference type="EMBL" id="MBB3038975.1"/>
    </source>
</evidence>